<dbReference type="Proteomes" id="UP000324133">
    <property type="component" value="Unassembled WGS sequence"/>
</dbReference>
<dbReference type="OrthoDB" id="9786493at2"/>
<organism evidence="2 3">
    <name type="scientific">Rufibacter hautae</name>
    <dbReference type="NCBI Taxonomy" id="2595005"/>
    <lineage>
        <taxon>Bacteria</taxon>
        <taxon>Pseudomonadati</taxon>
        <taxon>Bacteroidota</taxon>
        <taxon>Cytophagia</taxon>
        <taxon>Cytophagales</taxon>
        <taxon>Hymenobacteraceae</taxon>
        <taxon>Rufibacter</taxon>
    </lineage>
</organism>
<keyword evidence="3" id="KW-1185">Reference proteome</keyword>
<feature type="transmembrane region" description="Helical" evidence="1">
    <location>
        <begin position="86"/>
        <end position="106"/>
    </location>
</feature>
<sequence>MQLQKTILSKPVPMIGMLGGSLLAIHYVLHLAYGFQTGKILWDDMSSPLGVIDGSLFTAAFATIDLTLIALAMAYYRQLNGLKYGVLFFGIVAFLAAITGFVAVTFWHMIPYVMPIACLAMFISAILLSIACLKPRLLPTWVRFGLMAFGLCTAPLGFALPKVLATLPMYATFEMHFLPSGLLWVAMGIAMSLQRRKQLQAIKEYYAPAYQEPATRVSQS</sequence>
<reference evidence="2 3" key="1">
    <citation type="submission" date="2019-07" db="EMBL/GenBank/DDBJ databases">
        <title>Rufibacter sp. nov., isolated from lake sediment.</title>
        <authorList>
            <person name="Qu J.-H."/>
        </authorList>
    </citation>
    <scope>NUCLEOTIDE SEQUENCE [LARGE SCALE GENOMIC DNA]</scope>
    <source>
        <strain evidence="2 3">NBS58-1</strain>
    </source>
</reference>
<feature type="transmembrane region" description="Helical" evidence="1">
    <location>
        <begin position="112"/>
        <end position="132"/>
    </location>
</feature>
<dbReference type="RefSeq" id="WP_149091082.1">
    <property type="nucleotide sequence ID" value="NZ_VKKY01000002.1"/>
</dbReference>
<feature type="transmembrane region" description="Helical" evidence="1">
    <location>
        <begin position="144"/>
        <end position="164"/>
    </location>
</feature>
<keyword evidence="1" id="KW-0472">Membrane</keyword>
<evidence type="ECO:0000256" key="1">
    <source>
        <dbReference type="SAM" id="Phobius"/>
    </source>
</evidence>
<comment type="caution">
    <text evidence="2">The sequence shown here is derived from an EMBL/GenBank/DDBJ whole genome shotgun (WGS) entry which is preliminary data.</text>
</comment>
<proteinExistence type="predicted"/>
<gene>
    <name evidence="2" type="ORF">FOA19_12140</name>
</gene>
<dbReference type="AlphaFoldDB" id="A0A5B6TC22"/>
<feature type="transmembrane region" description="Helical" evidence="1">
    <location>
        <begin position="12"/>
        <end position="35"/>
    </location>
</feature>
<accession>A0A5B6TC22</accession>
<keyword evidence="1" id="KW-0812">Transmembrane</keyword>
<keyword evidence="1" id="KW-1133">Transmembrane helix</keyword>
<evidence type="ECO:0000313" key="3">
    <source>
        <dbReference type="Proteomes" id="UP000324133"/>
    </source>
</evidence>
<feature type="transmembrane region" description="Helical" evidence="1">
    <location>
        <begin position="176"/>
        <end position="193"/>
    </location>
</feature>
<evidence type="ECO:0008006" key="4">
    <source>
        <dbReference type="Google" id="ProtNLM"/>
    </source>
</evidence>
<name>A0A5B6TC22_9BACT</name>
<feature type="transmembrane region" description="Helical" evidence="1">
    <location>
        <begin position="55"/>
        <end position="74"/>
    </location>
</feature>
<protein>
    <recommendedName>
        <fullName evidence="4">DUF998 domain-containing protein</fullName>
    </recommendedName>
</protein>
<evidence type="ECO:0000313" key="2">
    <source>
        <dbReference type="EMBL" id="KAA3438019.1"/>
    </source>
</evidence>
<dbReference type="EMBL" id="VKKY01000002">
    <property type="protein sequence ID" value="KAA3438019.1"/>
    <property type="molecule type" value="Genomic_DNA"/>
</dbReference>